<dbReference type="RefSeq" id="WP_132274683.1">
    <property type="nucleotide sequence ID" value="NZ_JAOBST010000006.1"/>
</dbReference>
<name>A0A4R4FJF4_9FIRM</name>
<feature type="domain" description="Cupin type-2" evidence="2">
    <location>
        <begin position="42"/>
        <end position="109"/>
    </location>
</feature>
<evidence type="ECO:0000313" key="3">
    <source>
        <dbReference type="EMBL" id="TDA22906.1"/>
    </source>
</evidence>
<evidence type="ECO:0000256" key="1">
    <source>
        <dbReference type="ARBA" id="ARBA00022723"/>
    </source>
</evidence>
<keyword evidence="1" id="KW-0479">Metal-binding</keyword>
<dbReference type="InterPro" id="IPR011051">
    <property type="entry name" value="RmlC_Cupin_sf"/>
</dbReference>
<dbReference type="InterPro" id="IPR051610">
    <property type="entry name" value="GPI/OXD"/>
</dbReference>
<proteinExistence type="predicted"/>
<sequence>MTKAGEREVVTVEHVNGGAGFIMKEALISQEQLGEHCKMFSRVTLKPNCELGYHEHHGETETYYILSGSGMYDDNGKAVPVEAGDVTFCKDGDGHGLKNTGTEDLSFVALILKL</sequence>
<reference evidence="3 4" key="1">
    <citation type="journal article" date="2016" name="Nat. Microbiol.">
        <title>The Mouse Intestinal Bacterial Collection (miBC) provides host-specific insight into cultured diversity and functional potential of the gut microbiota.</title>
        <authorList>
            <person name="Lagkouvardos I."/>
            <person name="Pukall R."/>
            <person name="Abt B."/>
            <person name="Foesel B.U."/>
            <person name="Meier-Kolthoff J.P."/>
            <person name="Kumar N."/>
            <person name="Bresciani A."/>
            <person name="Martinez I."/>
            <person name="Just S."/>
            <person name="Ziegler C."/>
            <person name="Brugiroux S."/>
            <person name="Garzetti D."/>
            <person name="Wenning M."/>
            <person name="Bui T.P."/>
            <person name="Wang J."/>
            <person name="Hugenholtz F."/>
            <person name="Plugge C.M."/>
            <person name="Peterson D.A."/>
            <person name="Hornef M.W."/>
            <person name="Baines J.F."/>
            <person name="Smidt H."/>
            <person name="Walter J."/>
            <person name="Kristiansen K."/>
            <person name="Nielsen H.B."/>
            <person name="Haller D."/>
            <person name="Overmann J."/>
            <person name="Stecher B."/>
            <person name="Clavel T."/>
        </authorList>
    </citation>
    <scope>NUCLEOTIDE SEQUENCE [LARGE SCALE GENOMIC DNA]</scope>
    <source>
        <strain evidence="3 4">DSM 28560</strain>
    </source>
</reference>
<dbReference type="Pfam" id="PF07883">
    <property type="entry name" value="Cupin_2"/>
    <property type="match status" value="1"/>
</dbReference>
<evidence type="ECO:0000313" key="4">
    <source>
        <dbReference type="Proteomes" id="UP000295710"/>
    </source>
</evidence>
<accession>A0A4R4FJF4</accession>
<dbReference type="InterPro" id="IPR013096">
    <property type="entry name" value="Cupin_2"/>
</dbReference>
<dbReference type="Proteomes" id="UP000295710">
    <property type="component" value="Unassembled WGS sequence"/>
</dbReference>
<dbReference type="PANTHER" id="PTHR35848:SF6">
    <property type="entry name" value="CUPIN TYPE-2 DOMAIN-CONTAINING PROTEIN"/>
    <property type="match status" value="1"/>
</dbReference>
<dbReference type="EMBL" id="SMMX01000002">
    <property type="protein sequence ID" value="TDA22906.1"/>
    <property type="molecule type" value="Genomic_DNA"/>
</dbReference>
<dbReference type="GO" id="GO:0046872">
    <property type="term" value="F:metal ion binding"/>
    <property type="evidence" value="ECO:0007669"/>
    <property type="project" value="UniProtKB-KW"/>
</dbReference>
<dbReference type="PANTHER" id="PTHR35848">
    <property type="entry name" value="OXALATE-BINDING PROTEIN"/>
    <property type="match status" value="1"/>
</dbReference>
<dbReference type="InterPro" id="IPR014710">
    <property type="entry name" value="RmlC-like_jellyroll"/>
</dbReference>
<gene>
    <name evidence="3" type="ORF">E1963_02105</name>
</gene>
<dbReference type="Gene3D" id="2.60.120.10">
    <property type="entry name" value="Jelly Rolls"/>
    <property type="match status" value="1"/>
</dbReference>
<comment type="caution">
    <text evidence="3">The sequence shown here is derived from an EMBL/GenBank/DDBJ whole genome shotgun (WGS) entry which is preliminary data.</text>
</comment>
<dbReference type="AlphaFoldDB" id="A0A4R4FJF4"/>
<keyword evidence="4" id="KW-1185">Reference proteome</keyword>
<dbReference type="SUPFAM" id="SSF51182">
    <property type="entry name" value="RmlC-like cupins"/>
    <property type="match status" value="1"/>
</dbReference>
<evidence type="ECO:0000259" key="2">
    <source>
        <dbReference type="Pfam" id="PF07883"/>
    </source>
</evidence>
<dbReference type="CDD" id="cd02221">
    <property type="entry name" value="cupin_TM1287-like"/>
    <property type="match status" value="1"/>
</dbReference>
<organism evidence="3 4">
    <name type="scientific">Extibacter muris</name>
    <dbReference type="NCBI Taxonomy" id="1796622"/>
    <lineage>
        <taxon>Bacteria</taxon>
        <taxon>Bacillati</taxon>
        <taxon>Bacillota</taxon>
        <taxon>Clostridia</taxon>
        <taxon>Lachnospirales</taxon>
        <taxon>Lachnospiraceae</taxon>
        <taxon>Extibacter</taxon>
    </lineage>
</organism>
<protein>
    <submittedName>
        <fullName evidence="3">Cupin domain-containing protein</fullName>
    </submittedName>
</protein>